<dbReference type="AlphaFoldDB" id="A0A845PQA7"/>
<evidence type="ECO:0000313" key="1">
    <source>
        <dbReference type="EMBL" id="NAW50489.1"/>
    </source>
</evidence>
<sequence length="154" mass="16850">MKKTLKSLFLVGGLFMGTIGIGAQTYKNSLGLSIDFGDGYTAAGPVFKHFFNRNNAGQAEIIFGNHATLVQAFYSYNEKITNTKGLNWYVGIGPALEFIEGGDTYFGIRPMLGLEYKITQTPVILSFDWRPAFLLTDGGSSQVGRFGLGLKFNL</sequence>
<accession>A0A845PQA7</accession>
<protein>
    <recommendedName>
        <fullName evidence="3">Outer membrane insertion C-signal</fullName>
    </recommendedName>
</protein>
<proteinExistence type="predicted"/>
<dbReference type="EMBL" id="JAAABJ010000329">
    <property type="protein sequence ID" value="NAW50489.1"/>
    <property type="molecule type" value="Genomic_DNA"/>
</dbReference>
<evidence type="ECO:0008006" key="3">
    <source>
        <dbReference type="Google" id="ProtNLM"/>
    </source>
</evidence>
<gene>
    <name evidence="1" type="ORF">GNY06_03505</name>
</gene>
<dbReference type="RefSeq" id="WP_166518831.1">
    <property type="nucleotide sequence ID" value="NZ_JAAABJ010000329.1"/>
</dbReference>
<organism evidence="1 2">
    <name type="scientific">Elizabethkingia argenteiflava</name>
    <dbReference type="NCBI Taxonomy" id="2681556"/>
    <lineage>
        <taxon>Bacteria</taxon>
        <taxon>Pseudomonadati</taxon>
        <taxon>Bacteroidota</taxon>
        <taxon>Flavobacteriia</taxon>
        <taxon>Flavobacteriales</taxon>
        <taxon>Weeksellaceae</taxon>
        <taxon>Elizabethkingia</taxon>
    </lineage>
</organism>
<evidence type="ECO:0000313" key="2">
    <source>
        <dbReference type="Proteomes" id="UP000553459"/>
    </source>
</evidence>
<name>A0A845PQA7_9FLAO</name>
<dbReference type="Proteomes" id="UP000553459">
    <property type="component" value="Unassembled WGS sequence"/>
</dbReference>
<comment type="caution">
    <text evidence="1">The sequence shown here is derived from an EMBL/GenBank/DDBJ whole genome shotgun (WGS) entry which is preliminary data.</text>
</comment>
<reference evidence="1 2" key="1">
    <citation type="submission" date="2019-11" db="EMBL/GenBank/DDBJ databases">
        <title>Characterization of Elizabethkingia argenteiflava sp. nov., isolated from inner surface of Soybean Pods.</title>
        <authorList>
            <person name="Mo S."/>
        </authorList>
    </citation>
    <scope>NUCLEOTIDE SEQUENCE [LARGE SCALE GENOMIC DNA]</scope>
    <source>
        <strain evidence="1 2">YB22</strain>
    </source>
</reference>
<keyword evidence="2" id="KW-1185">Reference proteome</keyword>